<sequence length="226" mass="25893">MECINLNNGLNIVHNMSMGFVVQFTHLKEVWLFNSFDGCQHIILKKGIKINQISKIIIRDLKTNTIAGLLGILSSLSLSHRKESVHIYGPLGLEQYIDLGKKYSHTNFCYNIYLYVLTPGIIIDHWSCKVYIMMKCYSFTILLFTHVKPGKFEISKAQDFRIISGPLYGKLKKGLDFIAPDGFILDGNNFICNNYVGIKNSIFFNIYNYRQSVENMPTANILIYSL</sequence>
<accession>A0A1C9CDC3</accession>
<dbReference type="AlphaFoldDB" id="A0A1C9CDC3"/>
<dbReference type="SUPFAM" id="SSF56281">
    <property type="entry name" value="Metallo-hydrolase/oxidoreductase"/>
    <property type="match status" value="1"/>
</dbReference>
<dbReference type="EMBL" id="KX284719">
    <property type="protein sequence ID" value="AOM66391.1"/>
    <property type="molecule type" value="Genomic_DNA"/>
</dbReference>
<evidence type="ECO:0000313" key="1">
    <source>
        <dbReference type="EMBL" id="AOM66391.1"/>
    </source>
</evidence>
<name>A0A1C9CDC3_CERJP</name>
<dbReference type="GO" id="GO:0042781">
    <property type="term" value="F:3'-tRNA processing endoribonuclease activity"/>
    <property type="evidence" value="ECO:0007669"/>
    <property type="project" value="TreeGrafter"/>
</dbReference>
<protein>
    <submittedName>
        <fullName evidence="1">Uncharacterized protein</fullName>
    </submittedName>
</protein>
<dbReference type="Gene3D" id="3.60.15.10">
    <property type="entry name" value="Ribonuclease Z/Hydroxyacylglutathione hydrolase-like"/>
    <property type="match status" value="1"/>
</dbReference>
<keyword evidence="1" id="KW-0934">Plastid</keyword>
<proteinExistence type="predicted"/>
<geneLocation type="plastid" evidence="1"/>
<gene>
    <name evidence="1" type="primary">ycf56</name>
    <name evidence="1" type="ORF">Ceram_115</name>
</gene>
<organism evidence="1">
    <name type="scientific">Ceramothamnion japonicum</name>
    <name type="common">Red alga</name>
    <name type="synonym">Ceramium japonicum</name>
    <dbReference type="NCBI Taxonomy" id="218448"/>
    <lineage>
        <taxon>Eukaryota</taxon>
        <taxon>Rhodophyta</taxon>
        <taxon>Florideophyceae</taxon>
        <taxon>Rhodymeniophycidae</taxon>
        <taxon>Ceramiales</taxon>
        <taxon>Ceramiaceae</taxon>
        <taxon>Ceramothamnion</taxon>
    </lineage>
</organism>
<dbReference type="PANTHER" id="PTHR46018:SF2">
    <property type="entry name" value="ZINC PHOSPHODIESTERASE ELAC PROTEIN 1"/>
    <property type="match status" value="1"/>
</dbReference>
<dbReference type="PANTHER" id="PTHR46018">
    <property type="entry name" value="ZINC PHOSPHODIESTERASE ELAC PROTEIN 1"/>
    <property type="match status" value="1"/>
</dbReference>
<reference evidence="1" key="1">
    <citation type="journal article" date="2016" name="BMC Biol.">
        <title>Parallel evolution of highly conserved plastid genome architecture in red seaweeds and seed plants.</title>
        <authorList>
            <person name="Lee J."/>
            <person name="Cho C.H."/>
            <person name="Park S.I."/>
            <person name="Choi J.W."/>
            <person name="Song H.S."/>
            <person name="West J.A."/>
            <person name="Bhattacharya D."/>
            <person name="Yoon H.S."/>
        </authorList>
    </citation>
    <scope>NUCLEOTIDE SEQUENCE</scope>
</reference>
<dbReference type="RefSeq" id="YP_009297048.1">
    <property type="nucleotide sequence ID" value="NC_031174.1"/>
</dbReference>
<dbReference type="InterPro" id="IPR036866">
    <property type="entry name" value="RibonucZ/Hydroxyglut_hydro"/>
</dbReference>
<dbReference type="GeneID" id="29073495"/>